<accession>A0A5J9VDA2</accession>
<evidence type="ECO:0008006" key="6">
    <source>
        <dbReference type="Google" id="ProtNLM"/>
    </source>
</evidence>
<evidence type="ECO:0000313" key="4">
    <source>
        <dbReference type="EMBL" id="TVU33394.1"/>
    </source>
</evidence>
<dbReference type="InterPro" id="IPR058922">
    <property type="entry name" value="WHD_DRP"/>
</dbReference>
<dbReference type="PANTHER" id="PTHR23155">
    <property type="entry name" value="DISEASE RESISTANCE PROTEIN RP"/>
    <property type="match status" value="1"/>
</dbReference>
<dbReference type="InterPro" id="IPR032675">
    <property type="entry name" value="LRR_dom_sf"/>
</dbReference>
<dbReference type="InterPro" id="IPR055414">
    <property type="entry name" value="LRR_R13L4/SHOC2-like"/>
</dbReference>
<feature type="non-terminal residue" evidence="4">
    <location>
        <position position="1"/>
    </location>
</feature>
<dbReference type="Proteomes" id="UP000324897">
    <property type="component" value="Chromosome 1"/>
</dbReference>
<keyword evidence="1" id="KW-0677">Repeat</keyword>
<evidence type="ECO:0000259" key="3">
    <source>
        <dbReference type="Pfam" id="PF23598"/>
    </source>
</evidence>
<dbReference type="Pfam" id="PF23559">
    <property type="entry name" value="WHD_DRP"/>
    <property type="match status" value="1"/>
</dbReference>
<dbReference type="OrthoDB" id="681638at2759"/>
<reference evidence="4 5" key="1">
    <citation type="journal article" date="2019" name="Sci. Rep.">
        <title>A high-quality genome of Eragrostis curvula grass provides insights into Poaceae evolution and supports new strategies to enhance forage quality.</title>
        <authorList>
            <person name="Carballo J."/>
            <person name="Santos B.A.C.M."/>
            <person name="Zappacosta D."/>
            <person name="Garbus I."/>
            <person name="Selva J.P."/>
            <person name="Gallo C.A."/>
            <person name="Diaz A."/>
            <person name="Albertini E."/>
            <person name="Caccamo M."/>
            <person name="Echenique V."/>
        </authorList>
    </citation>
    <scope>NUCLEOTIDE SEQUENCE [LARGE SCALE GENOMIC DNA]</scope>
    <source>
        <strain evidence="5">cv. Victoria</strain>
        <tissue evidence="4">Leaf</tissue>
    </source>
</reference>
<feature type="domain" description="Disease resistance R13L4/SHOC-2-like LRR" evidence="3">
    <location>
        <begin position="119"/>
        <end position="463"/>
    </location>
</feature>
<gene>
    <name evidence="4" type="ORF">EJB05_25209</name>
</gene>
<keyword evidence="5" id="KW-1185">Reference proteome</keyword>
<evidence type="ECO:0000313" key="5">
    <source>
        <dbReference type="Proteomes" id="UP000324897"/>
    </source>
</evidence>
<evidence type="ECO:0000256" key="1">
    <source>
        <dbReference type="ARBA" id="ARBA00022737"/>
    </source>
</evidence>
<organism evidence="4 5">
    <name type="scientific">Eragrostis curvula</name>
    <name type="common">weeping love grass</name>
    <dbReference type="NCBI Taxonomy" id="38414"/>
    <lineage>
        <taxon>Eukaryota</taxon>
        <taxon>Viridiplantae</taxon>
        <taxon>Streptophyta</taxon>
        <taxon>Embryophyta</taxon>
        <taxon>Tracheophyta</taxon>
        <taxon>Spermatophyta</taxon>
        <taxon>Magnoliopsida</taxon>
        <taxon>Liliopsida</taxon>
        <taxon>Poales</taxon>
        <taxon>Poaceae</taxon>
        <taxon>PACMAD clade</taxon>
        <taxon>Chloridoideae</taxon>
        <taxon>Eragrostideae</taxon>
        <taxon>Eragrostidinae</taxon>
        <taxon>Eragrostis</taxon>
    </lineage>
</organism>
<dbReference type="AlphaFoldDB" id="A0A5J9VDA2"/>
<dbReference type="GO" id="GO:0098542">
    <property type="term" value="P:defense response to other organism"/>
    <property type="evidence" value="ECO:0007669"/>
    <property type="project" value="TreeGrafter"/>
</dbReference>
<evidence type="ECO:0000259" key="2">
    <source>
        <dbReference type="Pfam" id="PF23559"/>
    </source>
</evidence>
<dbReference type="Gramene" id="TVU33394">
    <property type="protein sequence ID" value="TVU33394"/>
    <property type="gene ID" value="EJB05_25209"/>
</dbReference>
<sequence length="484" mass="55354">MLQIAEGFFTEKPRSAGTTLREIGNCYFGELINRSLIQPAMYYGRDLDASVLACQVHDMVLELVNQLSVENGFATRLLLNGKQVDPHAFDAEKKTMRRICLHEFNKSYAAREAREQWSKLRSLIIFGKVYSIPHLSTFHVLRVLQLDDCIDLDETYFDDLGKLRHLRFLRLVDCSRVPESIGKLEFLEILELDMTARNFMHKLILPMSFVKLQKLVRLVVTGNVILPDGLPLGVMKSLQELIGICIHSAEVLKEIGDLKELRVLRTRLRGGIVPESIFMCLHKCTNFKELDIITMEGPLSWSLDSEPRVPSGLQRFVYSDTPMTGFPRWINSSMLPFLTTLAIKLSETLQPQYLEKLAELPSLRFLLLWLWRYPGLQQDLIITSGGFRFLRHLHILVSSVVYVFQPGAMPELQKLCLYFAVAGQELVIPSGLENLQSLRHVIIDDPEAKTFLREALMENPNRPIVDDYSMLRSTPHGRRDALDG</sequence>
<name>A0A5J9VDA2_9POAL</name>
<dbReference type="Gene3D" id="3.80.10.10">
    <property type="entry name" value="Ribonuclease Inhibitor"/>
    <property type="match status" value="1"/>
</dbReference>
<dbReference type="EMBL" id="RWGY01000011">
    <property type="protein sequence ID" value="TVU33394.1"/>
    <property type="molecule type" value="Genomic_DNA"/>
</dbReference>
<feature type="domain" description="Disease resistance protein winged helix" evidence="2">
    <location>
        <begin position="4"/>
        <end position="64"/>
    </location>
</feature>
<dbReference type="SUPFAM" id="SSF52058">
    <property type="entry name" value="L domain-like"/>
    <property type="match status" value="1"/>
</dbReference>
<dbReference type="InterPro" id="IPR044974">
    <property type="entry name" value="Disease_R_plants"/>
</dbReference>
<comment type="caution">
    <text evidence="4">The sequence shown here is derived from an EMBL/GenBank/DDBJ whole genome shotgun (WGS) entry which is preliminary data.</text>
</comment>
<dbReference type="PANTHER" id="PTHR23155:SF1201">
    <property type="entry name" value="OS02G0301800 PROTEIN"/>
    <property type="match status" value="1"/>
</dbReference>
<dbReference type="Pfam" id="PF23598">
    <property type="entry name" value="LRR_14"/>
    <property type="match status" value="1"/>
</dbReference>
<proteinExistence type="predicted"/>
<protein>
    <recommendedName>
        <fullName evidence="6">NB-ARC domain-containing protein</fullName>
    </recommendedName>
</protein>